<dbReference type="GO" id="GO:0020037">
    <property type="term" value="F:heme binding"/>
    <property type="evidence" value="ECO:0007669"/>
    <property type="project" value="InterPro"/>
</dbReference>
<dbReference type="EMBL" id="JABCIY010000025">
    <property type="protein sequence ID" value="KAF7196404.1"/>
    <property type="molecule type" value="Genomic_DNA"/>
</dbReference>
<dbReference type="AlphaFoldDB" id="A0A8H6RRZ6"/>
<evidence type="ECO:0000313" key="8">
    <source>
        <dbReference type="Proteomes" id="UP000660729"/>
    </source>
</evidence>
<evidence type="ECO:0000256" key="3">
    <source>
        <dbReference type="ARBA" id="ARBA00022964"/>
    </source>
</evidence>
<keyword evidence="2 6" id="KW-0479">Metal-binding</keyword>
<dbReference type="OrthoDB" id="823504at2759"/>
<dbReference type="Proteomes" id="UP000660729">
    <property type="component" value="Unassembled WGS sequence"/>
</dbReference>
<organism evidence="7 8">
    <name type="scientific">Pseudocercospora fuligena</name>
    <dbReference type="NCBI Taxonomy" id="685502"/>
    <lineage>
        <taxon>Eukaryota</taxon>
        <taxon>Fungi</taxon>
        <taxon>Dikarya</taxon>
        <taxon>Ascomycota</taxon>
        <taxon>Pezizomycotina</taxon>
        <taxon>Dothideomycetes</taxon>
        <taxon>Dothideomycetidae</taxon>
        <taxon>Mycosphaerellales</taxon>
        <taxon>Mycosphaerellaceae</taxon>
        <taxon>Pseudocercospora</taxon>
    </lineage>
</organism>
<keyword evidence="5 6" id="KW-0408">Iron</keyword>
<gene>
    <name evidence="7" type="ORF">HII31_02132</name>
</gene>
<dbReference type="GO" id="GO:0006979">
    <property type="term" value="P:response to oxidative stress"/>
    <property type="evidence" value="ECO:0007669"/>
    <property type="project" value="InterPro"/>
</dbReference>
<dbReference type="GO" id="GO:0004497">
    <property type="term" value="F:monooxygenase activity"/>
    <property type="evidence" value="ECO:0007669"/>
    <property type="project" value="InterPro"/>
</dbReference>
<dbReference type="GO" id="GO:0004601">
    <property type="term" value="F:peroxidase activity"/>
    <property type="evidence" value="ECO:0007669"/>
    <property type="project" value="InterPro"/>
</dbReference>
<keyword evidence="8" id="KW-1185">Reference proteome</keyword>
<protein>
    <submittedName>
        <fullName evidence="7">Psi-producing oxygenase A</fullName>
    </submittedName>
</protein>
<dbReference type="GO" id="GO:0051213">
    <property type="term" value="F:dioxygenase activity"/>
    <property type="evidence" value="ECO:0007669"/>
    <property type="project" value="UniProtKB-KW"/>
</dbReference>
<feature type="binding site" description="axial binding residue" evidence="6">
    <location>
        <position position="427"/>
    </location>
    <ligand>
        <name>heme b</name>
        <dbReference type="ChEBI" id="CHEBI:60344"/>
    </ligand>
    <ligandPart>
        <name>Fe</name>
        <dbReference type="ChEBI" id="CHEBI:18248"/>
    </ligandPart>
</feature>
<dbReference type="CDD" id="cd09817">
    <property type="entry name" value="linoleate_diol_synthase_like"/>
    <property type="match status" value="1"/>
</dbReference>
<sequence length="1187" mass="134336">MSHSASKTFRMLRRRKRREPTCDITETNGVKMPLEPELSTLDRYRQSVGQSLTSLKTLLNAVRAPLPKDTGDGTYLPQAENETVLGEINDVIRDLAQQDIKDIAGLLETVKSAALDQPLDDRKYLMETMVRVASKLPADDLQKKITETLIVTLWNDLEHPPQTLLSDEFQFRQPDGSNNSYKYPDIGKAGMPYARTVPPKTKQAGVLPDPGILFDSVLARKNPKGELHPNRISSMLFYLASIIIHDIFRTDHRDFNKSNTSSYLDLAPLYGSNWEEQKKMRTFKNGMIKPDCFSETRLLGFPPGVGAILICFNRYHNYVVQQLAAINEDGRFTEDAEKPAMVERYTNKEGKKDKIDKRDDDLFQTARLITCGLYINIILIDYVRTILNLNRTDSNWQLNPRVEVQDGPPMGTGNQCSAEFNLVYRWHSAISERDDYWTQELFKEMFPGIEPSKVAEPQNVGMFLGKLAEDQMKIQKLDPTERPFPALKAEQEKMPRKKDGPFKGNYDDDDLSDLLTSSIEDCANAMGPQQVPTIMKAIEMLGINQARTWRCATLNEMRKHFKLKPHEKFSDITENEEVATALKHLYDTPDQVELYPGLVVEDAKDPVLPGSGLCPSYTVSRGVLSDAVALVRGDRFYTSAYTPALLTNWGYQEAHYDLAIDNGCVFYKLFLRALPNSFDPMSVYVHYPLTIPSENRTILKGLKKDHLYNFDKPRETHHPVVLFSAEAAKKVTEDQETFHVTWGPAMEFLMGPKAKNFMLAGDGPENAASRKIMEKSMYQGASSRSIPQGNEKWLKAVRDFYELKTTELLKQKSYKLAGMRYVDIIRDVSNMAHVAFGAELFSIPLKTEGFPHGIFTEQQLYLIMAAVFICVFFDLDPPKSFPLRVKAREACQTLGKIMALQVESVKRFGKLSETLIDAVMPNDGPLKEYGVHMIAQLCKANPDLSVDDLVWGNIMGTAGGMIPNQGQLFGQALDYFFSKEGHKYWSEIQKLAKQDTPEADDILMHYFMEAARLYGETGAFRFATKDVTIVDDTGLANLPIGDKGKITHHIKQGDIVMVNFKAASRDPRLFPNPDQLDLNRPLDSYLMLGHGAHQCLGLPMTRVALTTMLKVIARLDGLEPMPVSVGKQSELHSVKKVVKEFIPGDLAYLPESWHYHLYLTEDWDQYFPFPTSLKLRFKGEIPDVKIA</sequence>
<dbReference type="Gene3D" id="1.10.640.10">
    <property type="entry name" value="Haem peroxidase domain superfamily, animal type"/>
    <property type="match status" value="1"/>
</dbReference>
<evidence type="ECO:0000313" key="7">
    <source>
        <dbReference type="EMBL" id="KAF7196404.1"/>
    </source>
</evidence>
<name>A0A8H6RRZ6_9PEZI</name>
<dbReference type="Pfam" id="PF00067">
    <property type="entry name" value="p450"/>
    <property type="match status" value="1"/>
</dbReference>
<dbReference type="PANTHER" id="PTHR11903:SF13">
    <property type="entry name" value="LINOLEATE 10R-LIPOXYGENASE"/>
    <property type="match status" value="1"/>
</dbReference>
<evidence type="ECO:0000256" key="4">
    <source>
        <dbReference type="ARBA" id="ARBA00023002"/>
    </source>
</evidence>
<dbReference type="InterPro" id="IPR010255">
    <property type="entry name" value="Haem_peroxidase_sf"/>
</dbReference>
<dbReference type="InterPro" id="IPR019791">
    <property type="entry name" value="Haem_peroxidase_animal"/>
</dbReference>
<dbReference type="InterPro" id="IPR036396">
    <property type="entry name" value="Cyt_P450_sf"/>
</dbReference>
<evidence type="ECO:0000256" key="2">
    <source>
        <dbReference type="ARBA" id="ARBA00022723"/>
    </source>
</evidence>
<dbReference type="SUPFAM" id="SSF48113">
    <property type="entry name" value="Heme-dependent peroxidases"/>
    <property type="match status" value="1"/>
</dbReference>
<keyword evidence="3" id="KW-0223">Dioxygenase</keyword>
<dbReference type="Pfam" id="PF03098">
    <property type="entry name" value="An_peroxidase"/>
    <property type="match status" value="2"/>
</dbReference>
<evidence type="ECO:0000256" key="5">
    <source>
        <dbReference type="ARBA" id="ARBA00023004"/>
    </source>
</evidence>
<dbReference type="InterPro" id="IPR050783">
    <property type="entry name" value="Oxylipin_biosynth_metab"/>
</dbReference>
<dbReference type="InterPro" id="IPR001128">
    <property type="entry name" value="Cyt_P450"/>
</dbReference>
<dbReference type="InterPro" id="IPR034812">
    <property type="entry name" value="Ppo-like_N"/>
</dbReference>
<dbReference type="Gene3D" id="1.10.630.10">
    <property type="entry name" value="Cytochrome P450"/>
    <property type="match status" value="1"/>
</dbReference>
<keyword evidence="4" id="KW-0560">Oxidoreductase</keyword>
<evidence type="ECO:0000256" key="6">
    <source>
        <dbReference type="PIRSR" id="PIRSR619791-2"/>
    </source>
</evidence>
<dbReference type="PROSITE" id="PS50292">
    <property type="entry name" value="PEROXIDASE_3"/>
    <property type="match status" value="1"/>
</dbReference>
<proteinExistence type="predicted"/>
<dbReference type="GO" id="GO:0006631">
    <property type="term" value="P:fatty acid metabolic process"/>
    <property type="evidence" value="ECO:0007669"/>
    <property type="project" value="UniProtKB-ARBA"/>
</dbReference>
<dbReference type="InterPro" id="IPR037120">
    <property type="entry name" value="Haem_peroxidase_sf_animal"/>
</dbReference>
<dbReference type="SUPFAM" id="SSF48264">
    <property type="entry name" value="Cytochrome P450"/>
    <property type="match status" value="1"/>
</dbReference>
<keyword evidence="6" id="KW-0349">Heme</keyword>
<reference evidence="7" key="1">
    <citation type="submission" date="2020-04" db="EMBL/GenBank/DDBJ databases">
        <title>Draft genome resource of the tomato pathogen Pseudocercospora fuligena.</title>
        <authorList>
            <person name="Zaccaron A."/>
        </authorList>
    </citation>
    <scope>NUCLEOTIDE SEQUENCE</scope>
    <source>
        <strain evidence="7">PF001</strain>
    </source>
</reference>
<dbReference type="GO" id="GO:0005506">
    <property type="term" value="F:iron ion binding"/>
    <property type="evidence" value="ECO:0007669"/>
    <property type="project" value="InterPro"/>
</dbReference>
<comment type="subunit">
    <text evidence="1">Homotetramer.</text>
</comment>
<dbReference type="GO" id="GO:0016705">
    <property type="term" value="F:oxidoreductase activity, acting on paired donors, with incorporation or reduction of molecular oxygen"/>
    <property type="evidence" value="ECO:0007669"/>
    <property type="project" value="InterPro"/>
</dbReference>
<accession>A0A8H6RRZ6</accession>
<dbReference type="CDD" id="cd20612">
    <property type="entry name" value="CYP_LDS-like_C"/>
    <property type="match status" value="1"/>
</dbReference>
<dbReference type="PRINTS" id="PR00457">
    <property type="entry name" value="ANPEROXIDASE"/>
</dbReference>
<dbReference type="PANTHER" id="PTHR11903">
    <property type="entry name" value="PROSTAGLANDIN G/H SYNTHASE"/>
    <property type="match status" value="1"/>
</dbReference>
<comment type="caution">
    <text evidence="7">The sequence shown here is derived from an EMBL/GenBank/DDBJ whole genome shotgun (WGS) entry which is preliminary data.</text>
</comment>
<evidence type="ECO:0000256" key="1">
    <source>
        <dbReference type="ARBA" id="ARBA00011881"/>
    </source>
</evidence>